<sequence length="144" mass="16224">MSFNNFVVFIAVCLSYSVQADSVANMKMKYLQYMLTCAEQHSVATTDLKEVTQQKMLKDDNVKCMFACVFKMTGMTDDEGNLSVEGIKQVTELVYANNPEKKAMSEDFIKACKHVNDEELTGEKKECQRAALIFKCSVENSASR</sequence>
<dbReference type="InterPro" id="IPR036728">
    <property type="entry name" value="PBP_GOBP_sf"/>
</dbReference>
<feature type="signal peptide" evidence="2">
    <location>
        <begin position="1"/>
        <end position="20"/>
    </location>
</feature>
<dbReference type="InterPro" id="IPR006170">
    <property type="entry name" value="PBP/GOBP"/>
</dbReference>
<evidence type="ECO:0000256" key="1">
    <source>
        <dbReference type="ARBA" id="ARBA00022729"/>
    </source>
</evidence>
<reference evidence="3" key="1">
    <citation type="submission" date="2017-05" db="EMBL/GenBank/DDBJ databases">
        <title>Cloning Expressing and Functional Analysis of Three Odorant Binding Proteins of Oriental Fruit Moth Grapholitha molesta (Busck).</title>
        <authorList>
            <person name="Chen X."/>
        </authorList>
    </citation>
    <scope>NUCLEOTIDE SEQUENCE</scope>
</reference>
<evidence type="ECO:0000256" key="2">
    <source>
        <dbReference type="SAM" id="SignalP"/>
    </source>
</evidence>
<name>A0A2R4SBB9_GRAMO</name>
<dbReference type="Gene3D" id="1.10.238.20">
    <property type="entry name" value="Pheromone/general odorant binding protein domain"/>
    <property type="match status" value="1"/>
</dbReference>
<dbReference type="AlphaFoldDB" id="A0A2R4SBB9"/>
<dbReference type="GO" id="GO:0007608">
    <property type="term" value="P:sensory perception of smell"/>
    <property type="evidence" value="ECO:0007669"/>
    <property type="project" value="TreeGrafter"/>
</dbReference>
<protein>
    <submittedName>
        <fullName evidence="3">Odorant binding protein 5</fullName>
    </submittedName>
</protein>
<organism evidence="3">
    <name type="scientific">Grapholita molesta</name>
    <name type="common">Oriental fruit moth</name>
    <name type="synonym">Cydia molesta</name>
    <dbReference type="NCBI Taxonomy" id="192188"/>
    <lineage>
        <taxon>Eukaryota</taxon>
        <taxon>Metazoa</taxon>
        <taxon>Ecdysozoa</taxon>
        <taxon>Arthropoda</taxon>
        <taxon>Hexapoda</taxon>
        <taxon>Insecta</taxon>
        <taxon>Pterygota</taxon>
        <taxon>Neoptera</taxon>
        <taxon>Endopterygota</taxon>
        <taxon>Lepidoptera</taxon>
        <taxon>Glossata</taxon>
        <taxon>Ditrysia</taxon>
        <taxon>Tortricoidea</taxon>
        <taxon>Tortricidae</taxon>
        <taxon>Olethreutinae</taxon>
        <taxon>Grapholitini</taxon>
        <taxon>Grapholita</taxon>
    </lineage>
</organism>
<dbReference type="PANTHER" id="PTHR11857">
    <property type="entry name" value="ODORANT BINDING PROTEIN-RELATED"/>
    <property type="match status" value="1"/>
</dbReference>
<proteinExistence type="evidence at transcript level"/>
<dbReference type="SMART" id="SM00708">
    <property type="entry name" value="PhBP"/>
    <property type="match status" value="1"/>
</dbReference>
<dbReference type="GO" id="GO:0005549">
    <property type="term" value="F:odorant binding"/>
    <property type="evidence" value="ECO:0007669"/>
    <property type="project" value="InterPro"/>
</dbReference>
<accession>A0A2R4SBB9</accession>
<dbReference type="EMBL" id="MF066358">
    <property type="protein sequence ID" value="AVZ44705.1"/>
    <property type="molecule type" value="mRNA"/>
</dbReference>
<dbReference type="CDD" id="cd23992">
    <property type="entry name" value="PBP_GOBP"/>
    <property type="match status" value="1"/>
</dbReference>
<dbReference type="SUPFAM" id="SSF47565">
    <property type="entry name" value="Insect pheromone/odorant-binding proteins"/>
    <property type="match status" value="1"/>
</dbReference>
<dbReference type="Pfam" id="PF01395">
    <property type="entry name" value="PBP_GOBP"/>
    <property type="match status" value="1"/>
</dbReference>
<keyword evidence="1 2" id="KW-0732">Signal</keyword>
<evidence type="ECO:0000313" key="3">
    <source>
        <dbReference type="EMBL" id="AVZ44705.1"/>
    </source>
</evidence>
<feature type="chain" id="PRO_5015322491" evidence="2">
    <location>
        <begin position="21"/>
        <end position="144"/>
    </location>
</feature>
<dbReference type="GO" id="GO:0005615">
    <property type="term" value="C:extracellular space"/>
    <property type="evidence" value="ECO:0007669"/>
    <property type="project" value="TreeGrafter"/>
</dbReference>